<dbReference type="GeneID" id="301040669"/>
<sequence length="141" mass="15250">MSKKESWRLASDNIIRELANVAPEDRLKCLQERVASLPDGDREMVAHFVSLTALIVSTPGQEAPTMSRHRHISLITAMSLMAMVILIVAGIYLVVIRGGDDGSSKFHILGSGVETSSVGVGCFTLAGLVFLFVARKALNRI</sequence>
<dbReference type="EMBL" id="SISF01000024">
    <property type="protein sequence ID" value="TBN15915.1"/>
    <property type="molecule type" value="Genomic_DNA"/>
</dbReference>
<name>A0ABY1YB08_9HYPH</name>
<evidence type="ECO:0000313" key="3">
    <source>
        <dbReference type="Proteomes" id="UP000294239"/>
    </source>
</evidence>
<keyword evidence="3" id="KW-1185">Reference proteome</keyword>
<evidence type="ECO:0008006" key="4">
    <source>
        <dbReference type="Google" id="ProtNLM"/>
    </source>
</evidence>
<reference evidence="2 3" key="1">
    <citation type="submission" date="2019-02" db="EMBL/GenBank/DDBJ databases">
        <title>Current taxonomic status of genus Agrobacterium and description of Agrobacterium cavarae sp. nov. isolated from maize roots.</title>
        <authorList>
            <person name="Flores-Felix J.D."/>
            <person name="Menendez E."/>
            <person name="Ramirez-Bahena M.H."/>
            <person name="Garcia-Fraile P."/>
            <person name="Velazquez E."/>
        </authorList>
    </citation>
    <scope>NUCLEOTIDE SEQUENCE [LARGE SCALE GENOMIC DNA]</scope>
    <source>
        <strain evidence="2 3">RZME10</strain>
    </source>
</reference>
<proteinExistence type="predicted"/>
<evidence type="ECO:0000256" key="1">
    <source>
        <dbReference type="SAM" id="Phobius"/>
    </source>
</evidence>
<evidence type="ECO:0000313" key="2">
    <source>
        <dbReference type="EMBL" id="TBN15915.1"/>
    </source>
</evidence>
<comment type="caution">
    <text evidence="2">The sequence shown here is derived from an EMBL/GenBank/DDBJ whole genome shotgun (WGS) entry which is preliminary data.</text>
</comment>
<keyword evidence="1" id="KW-0812">Transmembrane</keyword>
<feature type="transmembrane region" description="Helical" evidence="1">
    <location>
        <begin position="74"/>
        <end position="95"/>
    </location>
</feature>
<accession>A0ABY1YB08</accession>
<organism evidence="2 3">
    <name type="scientific">Agrobacterium cavarae</name>
    <dbReference type="NCBI Taxonomy" id="2528239"/>
    <lineage>
        <taxon>Bacteria</taxon>
        <taxon>Pseudomonadati</taxon>
        <taxon>Pseudomonadota</taxon>
        <taxon>Alphaproteobacteria</taxon>
        <taxon>Hyphomicrobiales</taxon>
        <taxon>Rhizobiaceae</taxon>
        <taxon>Rhizobium/Agrobacterium group</taxon>
        <taxon>Agrobacterium</taxon>
    </lineage>
</organism>
<protein>
    <recommendedName>
        <fullName evidence="4">Transmembrane protein</fullName>
    </recommendedName>
</protein>
<keyword evidence="1" id="KW-1133">Transmembrane helix</keyword>
<dbReference type="Proteomes" id="UP000294239">
    <property type="component" value="Unassembled WGS sequence"/>
</dbReference>
<keyword evidence="1" id="KW-0472">Membrane</keyword>
<gene>
    <name evidence="2" type="ORF">EYC79_05675</name>
</gene>
<feature type="transmembrane region" description="Helical" evidence="1">
    <location>
        <begin position="115"/>
        <end position="134"/>
    </location>
</feature>
<dbReference type="RefSeq" id="WP_130977408.1">
    <property type="nucleotide sequence ID" value="NZ_SISF01000024.1"/>
</dbReference>